<gene>
    <name evidence="4" type="ORF">PYCCODRAFT_177139</name>
</gene>
<evidence type="ECO:0000259" key="2">
    <source>
        <dbReference type="Pfam" id="PF06985"/>
    </source>
</evidence>
<proteinExistence type="predicted"/>
<dbReference type="InterPro" id="IPR010730">
    <property type="entry name" value="HET"/>
</dbReference>
<dbReference type="EMBL" id="KZ084098">
    <property type="protein sequence ID" value="OSD04108.1"/>
    <property type="molecule type" value="Genomic_DNA"/>
</dbReference>
<dbReference type="InterPro" id="IPR058525">
    <property type="entry name" value="DUF8212"/>
</dbReference>
<dbReference type="Pfam" id="PF26640">
    <property type="entry name" value="DUF8212"/>
    <property type="match status" value="1"/>
</dbReference>
<dbReference type="Proteomes" id="UP000193067">
    <property type="component" value="Unassembled WGS sequence"/>
</dbReference>
<accession>A0A1Y2ISM7</accession>
<dbReference type="PANTHER" id="PTHR10622">
    <property type="entry name" value="HET DOMAIN-CONTAINING PROTEIN"/>
    <property type="match status" value="1"/>
</dbReference>
<keyword evidence="5" id="KW-1185">Reference proteome</keyword>
<dbReference type="AlphaFoldDB" id="A0A1Y2ISM7"/>
<dbReference type="Pfam" id="PF06985">
    <property type="entry name" value="HET"/>
    <property type="match status" value="1"/>
</dbReference>
<dbReference type="STRING" id="1353009.A0A1Y2ISM7"/>
<dbReference type="OrthoDB" id="2751033at2759"/>
<feature type="domain" description="Heterokaryon incompatibility" evidence="2">
    <location>
        <begin position="106"/>
        <end position="207"/>
    </location>
</feature>
<reference evidence="4 5" key="1">
    <citation type="journal article" date="2015" name="Biotechnol. Biofuels">
        <title>Enhanced degradation of softwood versus hardwood by the white-rot fungus Pycnoporus coccineus.</title>
        <authorList>
            <person name="Couturier M."/>
            <person name="Navarro D."/>
            <person name="Chevret D."/>
            <person name="Henrissat B."/>
            <person name="Piumi F."/>
            <person name="Ruiz-Duenas F.J."/>
            <person name="Martinez A.T."/>
            <person name="Grigoriev I.V."/>
            <person name="Riley R."/>
            <person name="Lipzen A."/>
            <person name="Berrin J.G."/>
            <person name="Master E.R."/>
            <person name="Rosso M.N."/>
        </authorList>
    </citation>
    <scope>NUCLEOTIDE SEQUENCE [LARGE SCALE GENOMIC DNA]</scope>
    <source>
        <strain evidence="4 5">BRFM310</strain>
    </source>
</reference>
<name>A0A1Y2ISM7_TRAC3</name>
<evidence type="ECO:0000313" key="5">
    <source>
        <dbReference type="Proteomes" id="UP000193067"/>
    </source>
</evidence>
<organism evidence="4 5">
    <name type="scientific">Trametes coccinea (strain BRFM310)</name>
    <name type="common">Pycnoporus coccineus</name>
    <dbReference type="NCBI Taxonomy" id="1353009"/>
    <lineage>
        <taxon>Eukaryota</taxon>
        <taxon>Fungi</taxon>
        <taxon>Dikarya</taxon>
        <taxon>Basidiomycota</taxon>
        <taxon>Agaricomycotina</taxon>
        <taxon>Agaricomycetes</taxon>
        <taxon>Polyporales</taxon>
        <taxon>Polyporaceae</taxon>
        <taxon>Trametes</taxon>
    </lineage>
</organism>
<protein>
    <submittedName>
        <fullName evidence="4">HET-domain-containing protein</fullName>
    </submittedName>
</protein>
<evidence type="ECO:0000313" key="4">
    <source>
        <dbReference type="EMBL" id="OSD04108.1"/>
    </source>
</evidence>
<feature type="domain" description="DUF8212" evidence="3">
    <location>
        <begin position="322"/>
        <end position="538"/>
    </location>
</feature>
<dbReference type="PANTHER" id="PTHR10622:SF10">
    <property type="entry name" value="HET DOMAIN-CONTAINING PROTEIN"/>
    <property type="match status" value="1"/>
</dbReference>
<sequence length="790" mass="88116">MPTVCGSLRKFTVPENRDIQHRHFLITGGTPAKTRNHQTPLTQPYICCGLWRALPHTPTPSSLIVDPQHSRRRSHCGLLTDRGTMRLLDSRTRRFKWFERLQDVQYAILSHVWTIAGDGSHQEQSFQDLLAIQANYPDGSDIPLDEHLLSPKIVNLCRIALADGYDYVWLDTACIDNSSSAELSEAINSMYHWYSQARICYAYLADVSFQTVASSLQSQFMESRWFRRGWTLQELIAPHIVIFLSAEWEVIDTKQNLAVSISTKTGIDVPILTHQQPLASISVAKRMSWAAKRKTRKVEDQAYCLMGIFDVHMPTVYGEGSRAFLRLQEEICKHIDDDSIFAWGQTFEDSSSLTTFLAPSSSAESDGADQVGSATSESSASQQQYLFAPAPSAFSHESCVDLVRISHTELARRLKKKGVAYPIRTVTPIGLRTRLPLIIAKPSRLGPSLCCAVLACKGKDDTLVALLLGPMRPPGDQGVEKRFVVGYEQISSQNSAYDSFPGRIHRHIVSNYFRTVKLSPAQIELASKDIHYDSAYIVARPPGTMGDAFRAREAHEEISMPSQPIDISIAPWCLTLLRAHGFRIVRGSRPFDPIWRPSDIYRLNPNETLHLIIYGGPSIVADVSIRLCDCWPDDRQGYLAVTVADPSASNSLAAPAIQSAPSRQHEPSSPEHVHSWGFRVGFLSVERILKATGGTLECKMRLCLSQRKTTREPRGQNARNGGNAKPRSDLILSVEIEELKLNQVVRDRRARENTDNTAAIGGNVDGGFWAWTVETAGSIIRPWFKGKLSG</sequence>
<evidence type="ECO:0000256" key="1">
    <source>
        <dbReference type="SAM" id="MobiDB-lite"/>
    </source>
</evidence>
<evidence type="ECO:0000259" key="3">
    <source>
        <dbReference type="Pfam" id="PF26640"/>
    </source>
</evidence>
<feature type="region of interest" description="Disordered" evidence="1">
    <location>
        <begin position="652"/>
        <end position="671"/>
    </location>
</feature>